<sequence>MEKLLEMAKKVCDKAEVYSIDYTYNPVTFEDAKLHDIESKFQ</sequence>
<dbReference type="EMBL" id="BARS01048728">
    <property type="protein sequence ID" value="GAG39531.1"/>
    <property type="molecule type" value="Genomic_DNA"/>
</dbReference>
<reference evidence="1" key="1">
    <citation type="journal article" date="2014" name="Front. Microbiol.">
        <title>High frequency of phylogenetically diverse reductive dehalogenase-homologous genes in deep subseafloor sedimentary metagenomes.</title>
        <authorList>
            <person name="Kawai M."/>
            <person name="Futagami T."/>
            <person name="Toyoda A."/>
            <person name="Takaki Y."/>
            <person name="Nishi S."/>
            <person name="Hori S."/>
            <person name="Arai W."/>
            <person name="Tsubouchi T."/>
            <person name="Morono Y."/>
            <person name="Uchiyama I."/>
            <person name="Ito T."/>
            <person name="Fujiyama A."/>
            <person name="Inagaki F."/>
            <person name="Takami H."/>
        </authorList>
    </citation>
    <scope>NUCLEOTIDE SEQUENCE</scope>
    <source>
        <strain evidence="1">Expedition CK06-06</strain>
    </source>
</reference>
<comment type="caution">
    <text evidence="1">The sequence shown here is derived from an EMBL/GenBank/DDBJ whole genome shotgun (WGS) entry which is preliminary data.</text>
</comment>
<protein>
    <submittedName>
        <fullName evidence="1">Uncharacterized protein</fullName>
    </submittedName>
</protein>
<dbReference type="AlphaFoldDB" id="X0YS70"/>
<name>X0YS70_9ZZZZ</name>
<evidence type="ECO:0000313" key="1">
    <source>
        <dbReference type="EMBL" id="GAG39531.1"/>
    </source>
</evidence>
<feature type="non-terminal residue" evidence="1">
    <location>
        <position position="42"/>
    </location>
</feature>
<organism evidence="1">
    <name type="scientific">marine sediment metagenome</name>
    <dbReference type="NCBI Taxonomy" id="412755"/>
    <lineage>
        <taxon>unclassified sequences</taxon>
        <taxon>metagenomes</taxon>
        <taxon>ecological metagenomes</taxon>
    </lineage>
</organism>
<proteinExistence type="predicted"/>
<gene>
    <name evidence="1" type="ORF">S01H1_72974</name>
</gene>
<accession>X0YS70</accession>